<sequence>MGHLTVFDSFTVLRFKTCVVDAVSMEKTDGSDTLELWLKQIHVYVYVCTL</sequence>
<keyword evidence="2" id="KW-1185">Reference proteome</keyword>
<evidence type="ECO:0000313" key="2">
    <source>
        <dbReference type="Proteomes" id="UP000053825"/>
    </source>
</evidence>
<name>A0A0L7QX09_9HYME</name>
<dbReference type="Proteomes" id="UP000053825">
    <property type="component" value="Unassembled WGS sequence"/>
</dbReference>
<dbReference type="EMBL" id="KQ414706">
    <property type="protein sequence ID" value="KOC63101.1"/>
    <property type="molecule type" value="Genomic_DNA"/>
</dbReference>
<organism evidence="1 2">
    <name type="scientific">Habropoda laboriosa</name>
    <dbReference type="NCBI Taxonomy" id="597456"/>
    <lineage>
        <taxon>Eukaryota</taxon>
        <taxon>Metazoa</taxon>
        <taxon>Ecdysozoa</taxon>
        <taxon>Arthropoda</taxon>
        <taxon>Hexapoda</taxon>
        <taxon>Insecta</taxon>
        <taxon>Pterygota</taxon>
        <taxon>Neoptera</taxon>
        <taxon>Endopterygota</taxon>
        <taxon>Hymenoptera</taxon>
        <taxon>Apocrita</taxon>
        <taxon>Aculeata</taxon>
        <taxon>Apoidea</taxon>
        <taxon>Anthophila</taxon>
        <taxon>Apidae</taxon>
        <taxon>Habropoda</taxon>
    </lineage>
</organism>
<proteinExistence type="predicted"/>
<reference evidence="1 2" key="1">
    <citation type="submission" date="2015-07" db="EMBL/GenBank/DDBJ databases">
        <title>The genome of Habropoda laboriosa.</title>
        <authorList>
            <person name="Pan H."/>
            <person name="Kapheim K."/>
        </authorList>
    </citation>
    <scope>NUCLEOTIDE SEQUENCE [LARGE SCALE GENOMIC DNA]</scope>
    <source>
        <strain evidence="1">0110345459</strain>
    </source>
</reference>
<dbReference type="AlphaFoldDB" id="A0A0L7QX09"/>
<evidence type="ECO:0000313" key="1">
    <source>
        <dbReference type="EMBL" id="KOC63101.1"/>
    </source>
</evidence>
<gene>
    <name evidence="1" type="ORF">WH47_03896</name>
</gene>
<accession>A0A0L7QX09</accession>
<protein>
    <submittedName>
        <fullName evidence="1">Uncharacterized protein</fullName>
    </submittedName>
</protein>